<evidence type="ECO:0000259" key="4">
    <source>
        <dbReference type="Pfam" id="PF02230"/>
    </source>
</evidence>
<proteinExistence type="inferred from homology"/>
<dbReference type="EMBL" id="PDEP01000001">
    <property type="protein sequence ID" value="PEN09381.1"/>
    <property type="molecule type" value="Genomic_DNA"/>
</dbReference>
<keyword evidence="2" id="KW-0378">Hydrolase</keyword>
<evidence type="ECO:0000313" key="6">
    <source>
        <dbReference type="Proteomes" id="UP000221024"/>
    </source>
</evidence>
<dbReference type="RefSeq" id="WP_098060779.1">
    <property type="nucleotide sequence ID" value="NZ_PDEP01000001.1"/>
</dbReference>
<gene>
    <name evidence="5" type="ORF">CRI93_01250</name>
</gene>
<dbReference type="Gene3D" id="3.40.50.1820">
    <property type="entry name" value="alpha/beta hydrolase"/>
    <property type="match status" value="1"/>
</dbReference>
<dbReference type="Proteomes" id="UP000221024">
    <property type="component" value="Unassembled WGS sequence"/>
</dbReference>
<dbReference type="Pfam" id="PF02230">
    <property type="entry name" value="Abhydrolase_2"/>
    <property type="match status" value="1"/>
</dbReference>
<name>A0A2H3NQ37_9BACT</name>
<evidence type="ECO:0000313" key="5">
    <source>
        <dbReference type="EMBL" id="PEN09381.1"/>
    </source>
</evidence>
<evidence type="ECO:0000256" key="2">
    <source>
        <dbReference type="ARBA" id="ARBA00022801"/>
    </source>
</evidence>
<dbReference type="InterPro" id="IPR050565">
    <property type="entry name" value="LYPA1-2/EST-like"/>
</dbReference>
<evidence type="ECO:0000256" key="3">
    <source>
        <dbReference type="SAM" id="MobiDB-lite"/>
    </source>
</evidence>
<dbReference type="InterPro" id="IPR003140">
    <property type="entry name" value="PLipase/COase/thioEstase"/>
</dbReference>
<dbReference type="GO" id="GO:0016787">
    <property type="term" value="F:hydrolase activity"/>
    <property type="evidence" value="ECO:0007669"/>
    <property type="project" value="UniProtKB-KW"/>
</dbReference>
<dbReference type="PANTHER" id="PTHR10655:SF17">
    <property type="entry name" value="LYSOPHOSPHOLIPASE-LIKE PROTEIN 1"/>
    <property type="match status" value="1"/>
</dbReference>
<dbReference type="PANTHER" id="PTHR10655">
    <property type="entry name" value="LYSOPHOSPHOLIPASE-RELATED"/>
    <property type="match status" value="1"/>
</dbReference>
<dbReference type="SUPFAM" id="SSF53474">
    <property type="entry name" value="alpha/beta-Hydrolases"/>
    <property type="match status" value="1"/>
</dbReference>
<accession>A0A2H3NQ37</accession>
<dbReference type="InterPro" id="IPR029058">
    <property type="entry name" value="AB_hydrolase_fold"/>
</dbReference>
<protein>
    <submittedName>
        <fullName evidence="5">Phospholipase</fullName>
    </submittedName>
</protein>
<keyword evidence="6" id="KW-1185">Reference proteome</keyword>
<dbReference type="AlphaFoldDB" id="A0A2H3NQ37"/>
<feature type="compositionally biased region" description="Basic and acidic residues" evidence="3">
    <location>
        <begin position="1"/>
        <end position="12"/>
    </location>
</feature>
<dbReference type="OrthoDB" id="9801763at2"/>
<sequence>MTTPTHDRDPHGTTDTVQVGPPLDDATAAVVFIHGRGATAASIVQLVEPLAPEGMALIAPQAHRRTWYPQSFLAPLQSNEPGLSSGLRRIGSILDTLRAHDIPAERVVLGGFSQGACLSTEYTARHPTRYGALIGLSGGLIGTGEKPDHEPPHDKTFDYTGDMQGTPVFLGCSDRDPHIPKSRVDATAHVFAELNGAVDKRLYESMGHIVNNDEREAVRDLLQAVAA</sequence>
<feature type="region of interest" description="Disordered" evidence="3">
    <location>
        <begin position="1"/>
        <end position="22"/>
    </location>
</feature>
<organism evidence="5 6">
    <name type="scientific">Longimonas halophila</name>
    <dbReference type="NCBI Taxonomy" id="1469170"/>
    <lineage>
        <taxon>Bacteria</taxon>
        <taxon>Pseudomonadati</taxon>
        <taxon>Rhodothermota</taxon>
        <taxon>Rhodothermia</taxon>
        <taxon>Rhodothermales</taxon>
        <taxon>Salisaetaceae</taxon>
        <taxon>Longimonas</taxon>
    </lineage>
</organism>
<feature type="domain" description="Phospholipase/carboxylesterase/thioesterase" evidence="4">
    <location>
        <begin position="18"/>
        <end position="224"/>
    </location>
</feature>
<evidence type="ECO:0000256" key="1">
    <source>
        <dbReference type="ARBA" id="ARBA00006499"/>
    </source>
</evidence>
<comment type="similarity">
    <text evidence="1">Belongs to the AB hydrolase superfamily. AB hydrolase 2 family.</text>
</comment>
<reference evidence="5 6" key="1">
    <citation type="submission" date="2017-10" db="EMBL/GenBank/DDBJ databases">
        <title>Draft genome of Longimonas halophila.</title>
        <authorList>
            <person name="Goh K.M."/>
            <person name="Shamsir M.S."/>
            <person name="Lim S.W."/>
        </authorList>
    </citation>
    <scope>NUCLEOTIDE SEQUENCE [LARGE SCALE GENOMIC DNA]</scope>
    <source>
        <strain evidence="5 6">KCTC 42399</strain>
    </source>
</reference>
<comment type="caution">
    <text evidence="5">The sequence shown here is derived from an EMBL/GenBank/DDBJ whole genome shotgun (WGS) entry which is preliminary data.</text>
</comment>